<dbReference type="AlphaFoldDB" id="A0A8T2HCM4"/>
<dbReference type="EMBL" id="JAEFBJ010000001">
    <property type="protein sequence ID" value="KAG7656732.1"/>
    <property type="molecule type" value="Genomic_DNA"/>
</dbReference>
<organism evidence="2 3">
    <name type="scientific">Arabidopsis suecica</name>
    <name type="common">Swedish thale-cress</name>
    <name type="synonym">Cardaminopsis suecica</name>
    <dbReference type="NCBI Taxonomy" id="45249"/>
    <lineage>
        <taxon>Eukaryota</taxon>
        <taxon>Viridiplantae</taxon>
        <taxon>Streptophyta</taxon>
        <taxon>Embryophyta</taxon>
        <taxon>Tracheophyta</taxon>
        <taxon>Spermatophyta</taxon>
        <taxon>Magnoliopsida</taxon>
        <taxon>eudicotyledons</taxon>
        <taxon>Gunneridae</taxon>
        <taxon>Pentapetalae</taxon>
        <taxon>rosids</taxon>
        <taxon>malvids</taxon>
        <taxon>Brassicales</taxon>
        <taxon>Brassicaceae</taxon>
        <taxon>Camelineae</taxon>
        <taxon>Arabidopsis</taxon>
    </lineage>
</organism>
<dbReference type="OrthoDB" id="1110251at2759"/>
<protein>
    <submittedName>
        <fullName evidence="2">Uncharacterized protein</fullName>
    </submittedName>
</protein>
<dbReference type="Proteomes" id="UP000694251">
    <property type="component" value="Chromosome 1"/>
</dbReference>
<keyword evidence="1" id="KW-0472">Membrane</keyword>
<name>A0A8T2HCM4_ARASU</name>
<accession>A0A8T2HCM4</accession>
<evidence type="ECO:0000313" key="3">
    <source>
        <dbReference type="Proteomes" id="UP000694251"/>
    </source>
</evidence>
<evidence type="ECO:0000313" key="2">
    <source>
        <dbReference type="EMBL" id="KAG7656732.1"/>
    </source>
</evidence>
<feature type="transmembrane region" description="Helical" evidence="1">
    <location>
        <begin position="121"/>
        <end position="143"/>
    </location>
</feature>
<gene>
    <name evidence="2" type="ORF">ISN44_As01g038270</name>
</gene>
<sequence>MISETFAVKISNNVFGLRCMNGWDYFGIKPNFLMGTMTPIRTNWYRVVGFSKLSPGATSFVYVMWSFKQRMPIWHTYHIRVRWLMKEEHNMFNNMLSSKAYRKEASLNSPFQFRHLLAHNFAYVISWFLKFCIGFVLAIVIPIV</sequence>
<feature type="transmembrane region" description="Helical" evidence="1">
    <location>
        <begin position="44"/>
        <end position="65"/>
    </location>
</feature>
<keyword evidence="1" id="KW-0812">Transmembrane</keyword>
<keyword evidence="3" id="KW-1185">Reference proteome</keyword>
<reference evidence="2 3" key="1">
    <citation type="submission" date="2020-12" db="EMBL/GenBank/DDBJ databases">
        <title>Concerted genomic and epigenomic changes stabilize Arabidopsis allopolyploids.</title>
        <authorList>
            <person name="Chen Z."/>
        </authorList>
    </citation>
    <scope>NUCLEOTIDE SEQUENCE [LARGE SCALE GENOMIC DNA]</scope>
    <source>
        <strain evidence="2">As9502</strain>
        <tissue evidence="2">Leaf</tissue>
    </source>
</reference>
<keyword evidence="1" id="KW-1133">Transmembrane helix</keyword>
<proteinExistence type="predicted"/>
<comment type="caution">
    <text evidence="2">The sequence shown here is derived from an EMBL/GenBank/DDBJ whole genome shotgun (WGS) entry which is preliminary data.</text>
</comment>
<evidence type="ECO:0000256" key="1">
    <source>
        <dbReference type="SAM" id="Phobius"/>
    </source>
</evidence>